<dbReference type="HOGENOM" id="CLU_081702_2_1_0"/>
<dbReference type="GO" id="GO:0046521">
    <property type="term" value="P:sphingoid catabolic process"/>
    <property type="evidence" value="ECO:0007669"/>
    <property type="project" value="TreeGrafter"/>
</dbReference>
<keyword evidence="3" id="KW-1185">Reference proteome</keyword>
<dbReference type="PANTHER" id="PTHR28026">
    <property type="entry name" value="DUF962 DOMAIN PROTEIN (AFU_ORTHOLOGUE AFUA_8G05310)"/>
    <property type="match status" value="1"/>
</dbReference>
<dbReference type="STRING" id="756272.Plabr_1671"/>
<dbReference type="KEGG" id="pbs:Plabr_1671"/>
<dbReference type="Proteomes" id="UP000006860">
    <property type="component" value="Chromosome"/>
</dbReference>
<keyword evidence="1" id="KW-0472">Membrane</keyword>
<organism evidence="2 3">
    <name type="scientific">Rubinisphaera brasiliensis (strain ATCC 49424 / DSM 5305 / JCM 21570 / IAM 15109 / NBRC 103401 / IFAM 1448)</name>
    <name type="common">Planctomyces brasiliensis</name>
    <dbReference type="NCBI Taxonomy" id="756272"/>
    <lineage>
        <taxon>Bacteria</taxon>
        <taxon>Pseudomonadati</taxon>
        <taxon>Planctomycetota</taxon>
        <taxon>Planctomycetia</taxon>
        <taxon>Planctomycetales</taxon>
        <taxon>Planctomycetaceae</taxon>
        <taxon>Rubinisphaera</taxon>
    </lineage>
</organism>
<accession>F0ST71</accession>
<dbReference type="AlphaFoldDB" id="F0ST71"/>
<feature type="transmembrane region" description="Helical" evidence="1">
    <location>
        <begin position="138"/>
        <end position="154"/>
    </location>
</feature>
<keyword evidence="1" id="KW-1133">Transmembrane helix</keyword>
<dbReference type="GO" id="GO:0016020">
    <property type="term" value="C:membrane"/>
    <property type="evidence" value="ECO:0007669"/>
    <property type="project" value="GOC"/>
</dbReference>
<reference evidence="3" key="1">
    <citation type="submission" date="2011-02" db="EMBL/GenBank/DDBJ databases">
        <title>The complete genome of Planctomyces brasiliensis DSM 5305.</title>
        <authorList>
            <person name="Lucas S."/>
            <person name="Copeland A."/>
            <person name="Lapidus A."/>
            <person name="Bruce D."/>
            <person name="Goodwin L."/>
            <person name="Pitluck S."/>
            <person name="Kyrpides N."/>
            <person name="Mavromatis K."/>
            <person name="Pagani I."/>
            <person name="Ivanova N."/>
            <person name="Ovchinnikova G."/>
            <person name="Lu M."/>
            <person name="Detter J.C."/>
            <person name="Han C."/>
            <person name="Land M."/>
            <person name="Hauser L."/>
            <person name="Markowitz V."/>
            <person name="Cheng J.-F."/>
            <person name="Hugenholtz P."/>
            <person name="Woyke T."/>
            <person name="Wu D."/>
            <person name="Tindall B."/>
            <person name="Pomrenke H.G."/>
            <person name="Brambilla E."/>
            <person name="Klenk H.-P."/>
            <person name="Eisen J.A."/>
        </authorList>
    </citation>
    <scope>NUCLEOTIDE SEQUENCE [LARGE SCALE GENOMIC DNA]</scope>
    <source>
        <strain evidence="3">ATCC 49424 / DSM 5305 / JCM 21570 / NBRC 103401 / IFAM 1448</strain>
    </source>
</reference>
<proteinExistence type="predicted"/>
<feature type="transmembrane region" description="Helical" evidence="1">
    <location>
        <begin position="60"/>
        <end position="93"/>
    </location>
</feature>
<dbReference type="EMBL" id="CP002546">
    <property type="protein sequence ID" value="ADY59282.1"/>
    <property type="molecule type" value="Genomic_DNA"/>
</dbReference>
<dbReference type="PANTHER" id="PTHR28026:SF9">
    <property type="entry name" value="2-HYDROXY-PALMITIC ACID DIOXYGENASE MPO1"/>
    <property type="match status" value="1"/>
</dbReference>
<feature type="transmembrane region" description="Helical" evidence="1">
    <location>
        <begin position="100"/>
        <end position="118"/>
    </location>
</feature>
<dbReference type="eggNOG" id="COG4539">
    <property type="taxonomic scope" value="Bacteria"/>
</dbReference>
<evidence type="ECO:0000313" key="2">
    <source>
        <dbReference type="EMBL" id="ADY59282.1"/>
    </source>
</evidence>
<sequence>MAVKSAEDWFAAYGVCHQNPTNKRIHWICVPVIMLSLLALIWAIPVPAALADAIPGFNWAIAFVLVCLIFYATLSLTLTAGMALISAACLLLIHGYESLGWTPVWQAGLVLFVIAWIGQFVGHKIEGQKPAFFDDLKFLLIGPIWILGAAYRRLGIRY</sequence>
<protein>
    <recommendedName>
        <fullName evidence="4">PRS2 protein</fullName>
    </recommendedName>
</protein>
<dbReference type="InterPro" id="IPR009305">
    <property type="entry name" value="Mpo1-like"/>
</dbReference>
<feature type="transmembrane region" description="Helical" evidence="1">
    <location>
        <begin position="27"/>
        <end position="48"/>
    </location>
</feature>
<dbReference type="Pfam" id="PF06127">
    <property type="entry name" value="Mpo1-like"/>
    <property type="match status" value="1"/>
</dbReference>
<keyword evidence="1" id="KW-0812">Transmembrane</keyword>
<name>F0ST71_RUBBR</name>
<evidence type="ECO:0008006" key="4">
    <source>
        <dbReference type="Google" id="ProtNLM"/>
    </source>
</evidence>
<evidence type="ECO:0000256" key="1">
    <source>
        <dbReference type="SAM" id="Phobius"/>
    </source>
</evidence>
<gene>
    <name evidence="2" type="ordered locus">Plabr_1671</name>
</gene>
<evidence type="ECO:0000313" key="3">
    <source>
        <dbReference type="Proteomes" id="UP000006860"/>
    </source>
</evidence>
<dbReference type="RefSeq" id="WP_013628009.1">
    <property type="nucleotide sequence ID" value="NC_015174.1"/>
</dbReference>